<proteinExistence type="predicted"/>
<accession>A0AAD9MNK7</accession>
<sequence>MDPASATDTLQYYYIFESAVYEDAQIPTPLSRRKQSPISLTHRDSTSLQPNTHQHYNRQLTAVVVVIVVGVVGEVVAIVIIVITSTDVGNCDLITEVEPTDELTRRLHHAFQPARRPYTCPVNWSLCLIRRVSPQVAHLPAPSGVHIRRSVNFDTRTTQFVRELSNHRRLEFVFCFCKSTRRIQHALETCRQTRTQIDYEDRLVTPDTCHTTTTSLTSCLSTRFSIKRQIHFRPVWVARRLY</sequence>
<protein>
    <submittedName>
        <fullName evidence="3">Uncharacterized protein</fullName>
    </submittedName>
</protein>
<gene>
    <name evidence="3" type="ORF">LSH36_1337g00011</name>
</gene>
<dbReference type="EMBL" id="JAODUP010001336">
    <property type="protein sequence ID" value="KAK2140497.1"/>
    <property type="molecule type" value="Genomic_DNA"/>
</dbReference>
<evidence type="ECO:0000256" key="1">
    <source>
        <dbReference type="SAM" id="MobiDB-lite"/>
    </source>
</evidence>
<keyword evidence="2" id="KW-1133">Transmembrane helix</keyword>
<keyword evidence="4" id="KW-1185">Reference proteome</keyword>
<evidence type="ECO:0000313" key="4">
    <source>
        <dbReference type="Proteomes" id="UP001208570"/>
    </source>
</evidence>
<evidence type="ECO:0000256" key="2">
    <source>
        <dbReference type="SAM" id="Phobius"/>
    </source>
</evidence>
<keyword evidence="2" id="KW-0472">Membrane</keyword>
<name>A0AAD9MNK7_9ANNE</name>
<evidence type="ECO:0000313" key="3">
    <source>
        <dbReference type="EMBL" id="KAK2140497.1"/>
    </source>
</evidence>
<dbReference type="Proteomes" id="UP001208570">
    <property type="component" value="Unassembled WGS sequence"/>
</dbReference>
<organism evidence="3 4">
    <name type="scientific">Paralvinella palmiformis</name>
    <dbReference type="NCBI Taxonomy" id="53620"/>
    <lineage>
        <taxon>Eukaryota</taxon>
        <taxon>Metazoa</taxon>
        <taxon>Spiralia</taxon>
        <taxon>Lophotrochozoa</taxon>
        <taxon>Annelida</taxon>
        <taxon>Polychaeta</taxon>
        <taxon>Sedentaria</taxon>
        <taxon>Canalipalpata</taxon>
        <taxon>Terebellida</taxon>
        <taxon>Terebelliformia</taxon>
        <taxon>Alvinellidae</taxon>
        <taxon>Paralvinella</taxon>
    </lineage>
</organism>
<feature type="region of interest" description="Disordered" evidence="1">
    <location>
        <begin position="32"/>
        <end position="52"/>
    </location>
</feature>
<keyword evidence="2" id="KW-0812">Transmembrane</keyword>
<feature type="transmembrane region" description="Helical" evidence="2">
    <location>
        <begin position="60"/>
        <end position="83"/>
    </location>
</feature>
<reference evidence="3" key="1">
    <citation type="journal article" date="2023" name="Mol. Biol. Evol.">
        <title>Third-Generation Sequencing Reveals the Adaptive Role of the Epigenome in Three Deep-Sea Polychaetes.</title>
        <authorList>
            <person name="Perez M."/>
            <person name="Aroh O."/>
            <person name="Sun Y."/>
            <person name="Lan Y."/>
            <person name="Juniper S.K."/>
            <person name="Young C.R."/>
            <person name="Angers B."/>
            <person name="Qian P.Y."/>
        </authorList>
    </citation>
    <scope>NUCLEOTIDE SEQUENCE</scope>
    <source>
        <strain evidence="3">P08H-3</strain>
    </source>
</reference>
<comment type="caution">
    <text evidence="3">The sequence shown here is derived from an EMBL/GenBank/DDBJ whole genome shotgun (WGS) entry which is preliminary data.</text>
</comment>
<dbReference type="AlphaFoldDB" id="A0AAD9MNK7"/>